<evidence type="ECO:0000313" key="4">
    <source>
        <dbReference type="EMBL" id="ANV80609.1"/>
    </source>
</evidence>
<dbReference type="CDD" id="cd21608">
    <property type="entry name" value="RRM2_NsCP33_like"/>
    <property type="match status" value="1"/>
</dbReference>
<sequence>MSASAGDFVTPGTHVFTDDNTSLGEGIVSTENGALALLSGKLILEKGVISVEIPGSTANLPKIGDIVIGQVNRLNAKTAEIRILHIEGKEGGERDIPALKLFADIYVTDFVDRYIPSAGDAMRSRDIVRAKITQFEPMLKASTRDGHSLGVIHAICPPCGAVLQKTDSIPDFNVRCDRCDYQGYRVLSSSFGIGYSVPENSDIDTFNRPGERWSEQAEKVLGHDGARPYLSPLADFRRGMKHDIPSSVAKQMGRNNSNNRSRGQRREMHKTTCTMCSKSTEVPFKPTPGKPIRCRDCMSKVNDGTATKEELSAERQVLKAARSNMLESSGVKLFVGSISWDANEDDLRKLFSTFGELKEVHIAKDRETGKSRGFAFIKFSSLKDGQKAVKELDGAEFHGRKISVQESNESRGGSGNRRRHGRK</sequence>
<proteinExistence type="predicted"/>
<dbReference type="EMBL" id="KP211896">
    <property type="protein sequence ID" value="ANV80609.1"/>
    <property type="molecule type" value="Genomic_DNA"/>
</dbReference>
<dbReference type="Gene3D" id="2.40.50.140">
    <property type="entry name" value="Nucleic acid-binding proteins"/>
    <property type="match status" value="1"/>
</dbReference>
<dbReference type="Pfam" id="PF23477">
    <property type="entry name" value="zf_Tbcl_2"/>
    <property type="match status" value="1"/>
</dbReference>
<accession>A0A1B1TE95</accession>
<feature type="domain" description="RRM" evidence="3">
    <location>
        <begin position="331"/>
        <end position="409"/>
    </location>
</feature>
<feature type="region of interest" description="Disordered" evidence="2">
    <location>
        <begin position="400"/>
        <end position="423"/>
    </location>
</feature>
<dbReference type="Pfam" id="PF00076">
    <property type="entry name" value="RRM_1"/>
    <property type="match status" value="1"/>
</dbReference>
<reference evidence="4" key="2">
    <citation type="journal article" date="2015" name="ISME J.">
        <title>A new class of marine Euryarchaeota group II from the Mediterranean deep chlorophyll maximum.</title>
        <authorList>
            <person name="Martin-Cuadrado A.B."/>
            <person name="Garcia-Heredia I."/>
            <person name="Molto A.G."/>
            <person name="Lopez-Ubeda R."/>
            <person name="Kimes N."/>
            <person name="Lopez-Garcia P."/>
            <person name="Moreira D."/>
            <person name="Rodriguez-Valera F."/>
        </authorList>
    </citation>
    <scope>NUCLEOTIDE SEQUENCE</scope>
</reference>
<dbReference type="PROSITE" id="PS50102">
    <property type="entry name" value="RRM"/>
    <property type="match status" value="1"/>
</dbReference>
<dbReference type="InterPro" id="IPR026363">
    <property type="entry name" value="CxxC-x17-CxxC_dom"/>
</dbReference>
<name>A0A1B1TE95_9ARCH</name>
<dbReference type="NCBIfam" id="TIGR04272">
    <property type="entry name" value="cxxc_cxxc_Mbark"/>
    <property type="match status" value="1"/>
</dbReference>
<dbReference type="InterPro" id="IPR035979">
    <property type="entry name" value="RBD_domain_sf"/>
</dbReference>
<dbReference type="PANTHER" id="PTHR48027">
    <property type="entry name" value="HETEROGENEOUS NUCLEAR RIBONUCLEOPROTEIN 87F-RELATED"/>
    <property type="match status" value="1"/>
</dbReference>
<protein>
    <submittedName>
        <fullName evidence="4">Putative RNA-binding protein (HNRNPA1_3)</fullName>
    </submittedName>
</protein>
<dbReference type="Gene3D" id="3.30.70.330">
    <property type="match status" value="1"/>
</dbReference>
<evidence type="ECO:0000256" key="1">
    <source>
        <dbReference type="ARBA" id="ARBA00022884"/>
    </source>
</evidence>
<keyword evidence="1" id="KW-0694">RNA-binding</keyword>
<dbReference type="SUPFAM" id="SSF50249">
    <property type="entry name" value="Nucleic acid-binding proteins"/>
    <property type="match status" value="1"/>
</dbReference>
<feature type="region of interest" description="Disordered" evidence="2">
    <location>
        <begin position="249"/>
        <end position="270"/>
    </location>
</feature>
<dbReference type="GO" id="GO:0003723">
    <property type="term" value="F:RNA binding"/>
    <property type="evidence" value="ECO:0007669"/>
    <property type="project" value="UniProtKB-KW"/>
</dbReference>
<reference evidence="4" key="1">
    <citation type="submission" date="2014-11" db="EMBL/GenBank/DDBJ databases">
        <authorList>
            <person name="Zhu J."/>
            <person name="Qi W."/>
            <person name="Song R."/>
        </authorList>
    </citation>
    <scope>NUCLEOTIDE SEQUENCE</scope>
</reference>
<dbReference type="InterPro" id="IPR012677">
    <property type="entry name" value="Nucleotide-bd_a/b_plait_sf"/>
</dbReference>
<dbReference type="InterPro" id="IPR052462">
    <property type="entry name" value="SLIRP/GR-RBP-like"/>
</dbReference>
<dbReference type="InterPro" id="IPR048289">
    <property type="entry name" value="RRM2_NsCP33-like"/>
</dbReference>
<dbReference type="AlphaFoldDB" id="A0A1B1TE95"/>
<evidence type="ECO:0000256" key="2">
    <source>
        <dbReference type="SAM" id="MobiDB-lite"/>
    </source>
</evidence>
<evidence type="ECO:0000259" key="3">
    <source>
        <dbReference type="PROSITE" id="PS50102"/>
    </source>
</evidence>
<organism evidence="4">
    <name type="scientific">uncultured Poseidoniia archaeon</name>
    <dbReference type="NCBI Taxonomy" id="1697135"/>
    <lineage>
        <taxon>Archaea</taxon>
        <taxon>Methanobacteriati</taxon>
        <taxon>Thermoplasmatota</taxon>
        <taxon>Candidatus Poseidoniia</taxon>
        <taxon>environmental samples</taxon>
    </lineage>
</organism>
<dbReference type="SMART" id="SM00360">
    <property type="entry name" value="RRM"/>
    <property type="match status" value="1"/>
</dbReference>
<dbReference type="SUPFAM" id="SSF54928">
    <property type="entry name" value="RNA-binding domain, RBD"/>
    <property type="match status" value="1"/>
</dbReference>
<dbReference type="InterPro" id="IPR000504">
    <property type="entry name" value="RRM_dom"/>
</dbReference>
<dbReference type="InterPro" id="IPR012340">
    <property type="entry name" value="NA-bd_OB-fold"/>
</dbReference>